<comment type="caution">
    <text evidence="1">The sequence shown here is derived from an EMBL/GenBank/DDBJ whole genome shotgun (WGS) entry which is preliminary data.</text>
</comment>
<evidence type="ECO:0000313" key="2">
    <source>
        <dbReference type="Proteomes" id="UP000471364"/>
    </source>
</evidence>
<keyword evidence="2" id="KW-1185">Reference proteome</keyword>
<reference evidence="1 2" key="1">
    <citation type="submission" date="2019-09" db="EMBL/GenBank/DDBJ databases">
        <title>High taxonomic diversity of Micromonospora strains isolated from Medicago sativa nodules in different geographical locations.</title>
        <authorList>
            <person name="Martinez-Hidalgo P."/>
            <person name="Flores-Felix J.D."/>
            <person name="Velazquez E."/>
            <person name="Brau L."/>
            <person name="Trujillo M.E."/>
            <person name="Martinez-Molina E."/>
        </authorList>
    </citation>
    <scope>NUCLEOTIDE SEQUENCE [LARGE SCALE GENOMIC DNA]</scope>
    <source>
        <strain evidence="1 2">ALFB5</strain>
    </source>
</reference>
<protein>
    <submittedName>
        <fullName evidence="1">Uncharacterized protein</fullName>
    </submittedName>
</protein>
<dbReference type="EMBL" id="WAAR01000066">
    <property type="protein sequence ID" value="KAB1111978.1"/>
    <property type="molecule type" value="Genomic_DNA"/>
</dbReference>
<organism evidence="1 2">
    <name type="scientific">Micromonospora aurantiaca</name>
    <name type="common">nom. illeg.</name>
    <dbReference type="NCBI Taxonomy" id="47850"/>
    <lineage>
        <taxon>Bacteria</taxon>
        <taxon>Bacillati</taxon>
        <taxon>Actinomycetota</taxon>
        <taxon>Actinomycetes</taxon>
        <taxon>Micromonosporales</taxon>
        <taxon>Micromonosporaceae</taxon>
        <taxon>Micromonospora</taxon>
    </lineage>
</organism>
<name>A0ABQ6UFP1_9ACTN</name>
<dbReference type="RefSeq" id="WP_151013332.1">
    <property type="nucleotide sequence ID" value="NZ_CBDRJA010000012.1"/>
</dbReference>
<sequence length="76" mass="8618">MIEYEGGPLDGVRRIQGDIPAVQVEPVPASWSDDPLFNPERAELKSHMIYTLAVNCHGHAEADNAGRYRYRFRGYL</sequence>
<evidence type="ECO:0000313" key="1">
    <source>
        <dbReference type="EMBL" id="KAB1111978.1"/>
    </source>
</evidence>
<dbReference type="Proteomes" id="UP000471364">
    <property type="component" value="Unassembled WGS sequence"/>
</dbReference>
<accession>A0ABQ6UFP1</accession>
<proteinExistence type="predicted"/>
<gene>
    <name evidence="1" type="ORF">F6X54_16010</name>
</gene>